<dbReference type="AlphaFoldDB" id="A0AAD7BPA3"/>
<evidence type="ECO:0000313" key="1">
    <source>
        <dbReference type="EMBL" id="KAJ7626896.1"/>
    </source>
</evidence>
<proteinExistence type="predicted"/>
<reference evidence="1" key="1">
    <citation type="submission" date="2023-03" db="EMBL/GenBank/DDBJ databases">
        <title>Massive genome expansion in bonnet fungi (Mycena s.s.) driven by repeated elements and novel gene families across ecological guilds.</title>
        <authorList>
            <consortium name="Lawrence Berkeley National Laboratory"/>
            <person name="Harder C.B."/>
            <person name="Miyauchi S."/>
            <person name="Viragh M."/>
            <person name="Kuo A."/>
            <person name="Thoen E."/>
            <person name="Andreopoulos B."/>
            <person name="Lu D."/>
            <person name="Skrede I."/>
            <person name="Drula E."/>
            <person name="Henrissat B."/>
            <person name="Morin E."/>
            <person name="Kohler A."/>
            <person name="Barry K."/>
            <person name="LaButti K."/>
            <person name="Morin E."/>
            <person name="Salamov A."/>
            <person name="Lipzen A."/>
            <person name="Mereny Z."/>
            <person name="Hegedus B."/>
            <person name="Baldrian P."/>
            <person name="Stursova M."/>
            <person name="Weitz H."/>
            <person name="Taylor A."/>
            <person name="Grigoriev I.V."/>
            <person name="Nagy L.G."/>
            <person name="Martin F."/>
            <person name="Kauserud H."/>
        </authorList>
    </citation>
    <scope>NUCLEOTIDE SEQUENCE</scope>
    <source>
        <strain evidence="1">9284</strain>
    </source>
</reference>
<dbReference type="EMBL" id="JARKIF010000011">
    <property type="protein sequence ID" value="KAJ7626896.1"/>
    <property type="molecule type" value="Genomic_DNA"/>
</dbReference>
<organism evidence="1 2">
    <name type="scientific">Roridomyces roridus</name>
    <dbReference type="NCBI Taxonomy" id="1738132"/>
    <lineage>
        <taxon>Eukaryota</taxon>
        <taxon>Fungi</taxon>
        <taxon>Dikarya</taxon>
        <taxon>Basidiomycota</taxon>
        <taxon>Agaricomycotina</taxon>
        <taxon>Agaricomycetes</taxon>
        <taxon>Agaricomycetidae</taxon>
        <taxon>Agaricales</taxon>
        <taxon>Marasmiineae</taxon>
        <taxon>Mycenaceae</taxon>
        <taxon>Roridomyces</taxon>
    </lineage>
</organism>
<dbReference type="Proteomes" id="UP001221142">
    <property type="component" value="Unassembled WGS sequence"/>
</dbReference>
<sequence length="387" mass="43818">MHLILEKIALPGYLYSTAFDGDRASDEEKEANLADVPEHKRATAWYGLVENPEGYDTRDFHCDSFEGGRVIEFWHNPIDVRAFLEGDFPSSLKFRSDRLWFPNANVVIRVPDGCVAFRVHGETLAAISSRPLAGSHEILDGCPVMYLVKGPTEAEALHFLSAVFIPEYFDAVLNHEITFDAIAAVYKLSGVYEIPTLRQKSLILLSDAFPSSLFDLITGPTYNTLSHAREQPANAIHFARHGRLDWILPFAYYRYCIELGTSTKWLKLDGDIDPLLFVKAEHEMNTANLPLVQERDGRQRLIEPVGCTGGTRCQLSRLRESAWLFETMNIFRAWVPEPGSALCASCWEEIAGWHDARREAFWISLPGMFGLPGWTRLIAMREARLRP</sequence>
<accession>A0AAD7BPA3</accession>
<comment type="caution">
    <text evidence="1">The sequence shown here is derived from an EMBL/GenBank/DDBJ whole genome shotgun (WGS) entry which is preliminary data.</text>
</comment>
<evidence type="ECO:0000313" key="2">
    <source>
        <dbReference type="Proteomes" id="UP001221142"/>
    </source>
</evidence>
<protein>
    <submittedName>
        <fullName evidence="1">Uncharacterized protein</fullName>
    </submittedName>
</protein>
<name>A0AAD7BPA3_9AGAR</name>
<keyword evidence="2" id="KW-1185">Reference proteome</keyword>
<gene>
    <name evidence="1" type="ORF">FB45DRAFT_1059790</name>
</gene>